<dbReference type="EMBL" id="BX284602">
    <property type="protein sequence ID" value="CDH92997.1"/>
    <property type="molecule type" value="Genomic_DNA"/>
</dbReference>
<reference evidence="2" key="2">
    <citation type="submission" date="2003-03" db="EMBL/GenBank/DDBJ databases">
        <authorList>
            <person name="Sulson J.E."/>
            <person name="Waterston R."/>
        </authorList>
    </citation>
    <scope>NUCLEOTIDE SEQUENCE</scope>
    <source>
        <strain evidence="2">Bristol N2</strain>
    </source>
</reference>
<dbReference type="HOGENOM" id="CLU_2322493_0_0_1"/>
<keyword evidence="1" id="KW-0472">Membrane</keyword>
<protein>
    <submittedName>
        <fullName evidence="2">Uncharacterized protein</fullName>
    </submittedName>
</protein>
<keyword evidence="1" id="KW-0812">Transmembrane</keyword>
<dbReference type="InParanoid" id="U4PLM3"/>
<dbReference type="Bgee" id="WBGene00235333">
    <property type="expression patterns" value="Expressed in pharyngeal muscle cell (C elegans) and 2 other cell types or tissues"/>
</dbReference>
<dbReference type="AlphaFoldDB" id="U4PLM3"/>
<accession>U4PLM3</accession>
<organism evidence="2">
    <name type="scientific">Caenorhabditis elegans</name>
    <dbReference type="NCBI Taxonomy" id="6239"/>
    <lineage>
        <taxon>Eukaryota</taxon>
        <taxon>Metazoa</taxon>
        <taxon>Ecdysozoa</taxon>
        <taxon>Nematoda</taxon>
        <taxon>Chromadorea</taxon>
        <taxon>Rhabditida</taxon>
        <taxon>Rhabditina</taxon>
        <taxon>Rhabditomorpha</taxon>
        <taxon>Rhabditoidea</taxon>
        <taxon>Rhabditidae</taxon>
        <taxon>Peloderinae</taxon>
        <taxon>Caenorhabditis</taxon>
    </lineage>
</organism>
<dbReference type="PaxDb" id="6239-C24H12.18"/>
<dbReference type="SMR" id="U4PLM3"/>
<evidence type="ECO:0000256" key="1">
    <source>
        <dbReference type="SAM" id="Phobius"/>
    </source>
</evidence>
<reference evidence="2" key="1">
    <citation type="journal article" date="1998" name="Science, e1252229">
        <title>Genome sequence of the nematode C. elegans: a platform for investigating biology.</title>
        <authorList>
            <consortium name="The C. elegans sequencing consortium"/>
            <person name="Sulson J.E."/>
            <person name="Waterston R."/>
        </authorList>
    </citation>
    <scope>NUCLEOTIDE SEQUENCE</scope>
    <source>
        <strain evidence="2">Bristol N2</strain>
    </source>
</reference>
<gene>
    <name evidence="2" type="ORF">C24H12.18</name>
    <name evidence="2" type="ORF">CELE_C24H12.18</name>
</gene>
<name>U4PLM3_CAEEL</name>
<proteinExistence type="predicted"/>
<evidence type="ECO:0000313" key="2">
    <source>
        <dbReference type="EMBL" id="CDH92997.1"/>
    </source>
</evidence>
<feature type="transmembrane region" description="Helical" evidence="1">
    <location>
        <begin position="30"/>
        <end position="49"/>
    </location>
</feature>
<sequence length="99" mass="11592">MRSRKRVHNTPQPIGNCRQRAQLLKMLLDYLLLLIITALLICAVIKIKLNKKPFQLKKLQHVAFRNVINSMDINKVIDLASTSTRFRQRLRQAQQKDTL</sequence>
<keyword evidence="1" id="KW-1133">Transmembrane helix</keyword>